<protein>
    <submittedName>
        <fullName evidence="3">Uncharacterized protein</fullName>
    </submittedName>
</protein>
<feature type="region of interest" description="Disordered" evidence="1">
    <location>
        <begin position="45"/>
        <end position="81"/>
    </location>
</feature>
<keyword evidence="2" id="KW-0812">Transmembrane</keyword>
<sequence>MGFWVFLAFAVVSRWCVLFLVFCFVGLIVLLANTRNNTHHRLITANARKTQNPMDPTQGDRRQSSGQGELEGVQAETQSDY</sequence>
<organism evidence="3 4">
    <name type="scientific">Linnemannia elongata AG-77</name>
    <dbReference type="NCBI Taxonomy" id="1314771"/>
    <lineage>
        <taxon>Eukaryota</taxon>
        <taxon>Fungi</taxon>
        <taxon>Fungi incertae sedis</taxon>
        <taxon>Mucoromycota</taxon>
        <taxon>Mortierellomycotina</taxon>
        <taxon>Mortierellomycetes</taxon>
        <taxon>Mortierellales</taxon>
        <taxon>Mortierellaceae</taxon>
        <taxon>Linnemannia</taxon>
    </lineage>
</organism>
<dbReference type="AlphaFoldDB" id="A0A197JKY2"/>
<gene>
    <name evidence="3" type="ORF">K457DRAFT_1647457</name>
</gene>
<evidence type="ECO:0000313" key="3">
    <source>
        <dbReference type="EMBL" id="OAQ25034.1"/>
    </source>
</evidence>
<reference evidence="3 4" key="1">
    <citation type="submission" date="2016-05" db="EMBL/GenBank/DDBJ databases">
        <title>Genome sequencing reveals origins of a unique bacterial endosymbiosis in the earliest lineages of terrestrial Fungi.</title>
        <authorList>
            <consortium name="DOE Joint Genome Institute"/>
            <person name="Uehling J."/>
            <person name="Gryganskyi A."/>
            <person name="Hameed K."/>
            <person name="Tschaplinski T."/>
            <person name="Misztal P."/>
            <person name="Wu S."/>
            <person name="Desiro A."/>
            <person name="Vande Pol N."/>
            <person name="Du Z.-Y."/>
            <person name="Zienkiewicz A."/>
            <person name="Zienkiewicz K."/>
            <person name="Morin E."/>
            <person name="Tisserant E."/>
            <person name="Splivallo R."/>
            <person name="Hainaut M."/>
            <person name="Henrissat B."/>
            <person name="Ohm R."/>
            <person name="Kuo A."/>
            <person name="Yan J."/>
            <person name="Lipzen A."/>
            <person name="Nolan M."/>
            <person name="Labutti K."/>
            <person name="Barry K."/>
            <person name="Goldstein A."/>
            <person name="Labbe J."/>
            <person name="Schadt C."/>
            <person name="Tuskan G."/>
            <person name="Grigoriev I."/>
            <person name="Martin F."/>
            <person name="Vilgalys R."/>
            <person name="Bonito G."/>
        </authorList>
    </citation>
    <scope>NUCLEOTIDE SEQUENCE [LARGE SCALE GENOMIC DNA]</scope>
    <source>
        <strain evidence="3 4">AG-77</strain>
    </source>
</reference>
<keyword evidence="2" id="KW-0472">Membrane</keyword>
<evidence type="ECO:0000256" key="2">
    <source>
        <dbReference type="SAM" id="Phobius"/>
    </source>
</evidence>
<evidence type="ECO:0000256" key="1">
    <source>
        <dbReference type="SAM" id="MobiDB-lite"/>
    </source>
</evidence>
<keyword evidence="2" id="KW-1133">Transmembrane helix</keyword>
<feature type="transmembrane region" description="Helical" evidence="2">
    <location>
        <begin position="6"/>
        <end position="32"/>
    </location>
</feature>
<dbReference type="Proteomes" id="UP000078512">
    <property type="component" value="Unassembled WGS sequence"/>
</dbReference>
<keyword evidence="4" id="KW-1185">Reference proteome</keyword>
<name>A0A197JKY2_9FUNG</name>
<proteinExistence type="predicted"/>
<accession>A0A197JKY2</accession>
<dbReference type="EMBL" id="KV442084">
    <property type="protein sequence ID" value="OAQ25034.1"/>
    <property type="molecule type" value="Genomic_DNA"/>
</dbReference>
<evidence type="ECO:0000313" key="4">
    <source>
        <dbReference type="Proteomes" id="UP000078512"/>
    </source>
</evidence>